<reference evidence="1 2" key="1">
    <citation type="submission" date="2018-05" db="EMBL/GenBank/DDBJ databases">
        <title>Genomic Encyclopedia of Type Strains, Phase IV (KMG-IV): sequencing the most valuable type-strain genomes for metagenomic binning, comparative biology and taxonomic classification.</title>
        <authorList>
            <person name="Goeker M."/>
        </authorList>
    </citation>
    <scope>NUCLEOTIDE SEQUENCE [LARGE SCALE GENOMIC DNA]</scope>
    <source>
        <strain evidence="1 2">DSM 28556</strain>
    </source>
</reference>
<organism evidence="1 2">
    <name type="scientific">Pseudogracilibacillus auburnensis</name>
    <dbReference type="NCBI Taxonomy" id="1494959"/>
    <lineage>
        <taxon>Bacteria</taxon>
        <taxon>Bacillati</taxon>
        <taxon>Bacillota</taxon>
        <taxon>Bacilli</taxon>
        <taxon>Bacillales</taxon>
        <taxon>Bacillaceae</taxon>
        <taxon>Pseudogracilibacillus</taxon>
    </lineage>
</organism>
<dbReference type="RefSeq" id="WP_110396714.1">
    <property type="nucleotide sequence ID" value="NZ_JBHUHB010000001.1"/>
</dbReference>
<dbReference type="PROSITE" id="PS51257">
    <property type="entry name" value="PROKAR_LIPOPROTEIN"/>
    <property type="match status" value="1"/>
</dbReference>
<name>A0A2V3VPR7_9BACI</name>
<gene>
    <name evidence="1" type="ORF">DFR56_114142</name>
</gene>
<dbReference type="EMBL" id="QJJQ01000014">
    <property type="protein sequence ID" value="PXW83857.1"/>
    <property type="molecule type" value="Genomic_DNA"/>
</dbReference>
<dbReference type="OrthoDB" id="2967596at2"/>
<sequence>MKRNLFYMMIGICLLLIGCNKDETNEVNQMDSDEIDNPVVLTHDLEGGMEELIEGVLEYDSKTQCLFIQNPEEGDIAPVWTKGTTPYVKDGLHGVEIPDYGTVVEGDSITGGGGGVDKADIANSEIPESCIDKHPLFAITDLDK</sequence>
<evidence type="ECO:0000313" key="1">
    <source>
        <dbReference type="EMBL" id="PXW83857.1"/>
    </source>
</evidence>
<accession>A0A2V3VPR7</accession>
<proteinExistence type="predicted"/>
<protein>
    <submittedName>
        <fullName evidence="1">Uncharacterized protein</fullName>
    </submittedName>
</protein>
<dbReference type="AlphaFoldDB" id="A0A2V3VPR7"/>
<evidence type="ECO:0000313" key="2">
    <source>
        <dbReference type="Proteomes" id="UP000247978"/>
    </source>
</evidence>
<comment type="caution">
    <text evidence="1">The sequence shown here is derived from an EMBL/GenBank/DDBJ whole genome shotgun (WGS) entry which is preliminary data.</text>
</comment>
<dbReference type="Proteomes" id="UP000247978">
    <property type="component" value="Unassembled WGS sequence"/>
</dbReference>
<keyword evidence="2" id="KW-1185">Reference proteome</keyword>